<evidence type="ECO:0000256" key="10">
    <source>
        <dbReference type="ARBA" id="ARBA00023004"/>
    </source>
</evidence>
<protein>
    <recommendedName>
        <fullName evidence="12">Cytochrome c-type protein</fullName>
    </recommendedName>
</protein>
<feature type="transmembrane region" description="Helical" evidence="13">
    <location>
        <begin position="20"/>
        <end position="38"/>
    </location>
</feature>
<sequence length="202" mass="22634">MKNSKKWSVFFRKSLARYSAGTFLAGGVIVGMVLWGGGVKVMEVTSSEAFCTSCHEMEANAFAEYKTTVHYLNSSGVQVECADCHVPADTLGKVVRKVEGLRELYGKVTGKIATPEKYEAHRLAMAEKVWADMQANDSENCRSCHVNFERAIEHQYEWARANHEIMLEENKTCIDCHQGIAHKLPKQNLRTKVLPKPTTPVL</sequence>
<evidence type="ECO:0000256" key="2">
    <source>
        <dbReference type="ARBA" id="ARBA00007395"/>
    </source>
</evidence>
<dbReference type="Pfam" id="PF03264">
    <property type="entry name" value="Cytochrom_NNT"/>
    <property type="match status" value="1"/>
</dbReference>
<dbReference type="SUPFAM" id="SSF48695">
    <property type="entry name" value="Multiheme cytochromes"/>
    <property type="match status" value="1"/>
</dbReference>
<evidence type="ECO:0000256" key="13">
    <source>
        <dbReference type="SAM" id="Phobius"/>
    </source>
</evidence>
<evidence type="ECO:0000256" key="1">
    <source>
        <dbReference type="ARBA" id="ARBA00004162"/>
    </source>
</evidence>
<evidence type="ECO:0000256" key="7">
    <source>
        <dbReference type="ARBA" id="ARBA00022723"/>
    </source>
</evidence>
<dbReference type="EMBL" id="JBEWTB010000002">
    <property type="protein sequence ID" value="MET4759422.1"/>
    <property type="molecule type" value="Genomic_DNA"/>
</dbReference>
<gene>
    <name evidence="15" type="ORF">V5J35_004614</name>
</gene>
<dbReference type="InterPro" id="IPR005126">
    <property type="entry name" value="NapC/NirT_cyt_c_N"/>
</dbReference>
<name>A0ABV2SNT3_9GAMM</name>
<keyword evidence="6 13" id="KW-0812">Transmembrane</keyword>
<keyword evidence="16" id="KW-1185">Reference proteome</keyword>
<accession>A0ABV2SNT3</accession>
<dbReference type="InterPro" id="IPR036280">
    <property type="entry name" value="Multihaem_cyt_sf"/>
</dbReference>
<keyword evidence="10 12" id="KW-0408">Iron</keyword>
<keyword evidence="7 12" id="KW-0479">Metal-binding</keyword>
<dbReference type="InterPro" id="IPR051174">
    <property type="entry name" value="Cytochrome_c-type_ET"/>
</dbReference>
<evidence type="ECO:0000256" key="8">
    <source>
        <dbReference type="ARBA" id="ARBA00022982"/>
    </source>
</evidence>
<evidence type="ECO:0000313" key="16">
    <source>
        <dbReference type="Proteomes" id="UP001549366"/>
    </source>
</evidence>
<evidence type="ECO:0000313" key="15">
    <source>
        <dbReference type="EMBL" id="MET4759422.1"/>
    </source>
</evidence>
<dbReference type="PIRSF" id="PIRSF000013">
    <property type="entry name" value="4_hem_cytochrm_NapC"/>
    <property type="match status" value="1"/>
</dbReference>
<proteinExistence type="inferred from homology"/>
<evidence type="ECO:0000259" key="14">
    <source>
        <dbReference type="Pfam" id="PF03264"/>
    </source>
</evidence>
<comment type="subcellular location">
    <subcellularLocation>
        <location evidence="1">Cell membrane</location>
        <topology evidence="1">Single-pass membrane protein</topology>
    </subcellularLocation>
</comment>
<dbReference type="PANTHER" id="PTHR30333:SF3">
    <property type="entry name" value="CYTOCHROME C-TYPE PROTEIN TORY"/>
    <property type="match status" value="1"/>
</dbReference>
<keyword evidence="11 13" id="KW-0472">Membrane</keyword>
<organism evidence="15 16">
    <name type="scientific">Endozoicomonas lisbonensis</name>
    <dbReference type="NCBI Taxonomy" id="3120522"/>
    <lineage>
        <taxon>Bacteria</taxon>
        <taxon>Pseudomonadati</taxon>
        <taxon>Pseudomonadota</taxon>
        <taxon>Gammaproteobacteria</taxon>
        <taxon>Oceanospirillales</taxon>
        <taxon>Endozoicomonadaceae</taxon>
        <taxon>Endozoicomonas</taxon>
    </lineage>
</organism>
<comment type="caution">
    <text evidence="15">The sequence shown here is derived from an EMBL/GenBank/DDBJ whole genome shotgun (WGS) entry which is preliminary data.</text>
</comment>
<feature type="domain" description="NapC/NirT cytochrome c N-terminal" evidence="14">
    <location>
        <begin position="16"/>
        <end position="186"/>
    </location>
</feature>
<keyword evidence="9 13" id="KW-1133">Transmembrane helix</keyword>
<comment type="PTM">
    <text evidence="12">Binds 4 heme groups per subunit.</text>
</comment>
<evidence type="ECO:0000256" key="3">
    <source>
        <dbReference type="ARBA" id="ARBA00022448"/>
    </source>
</evidence>
<dbReference type="Proteomes" id="UP001549366">
    <property type="component" value="Unassembled WGS sequence"/>
</dbReference>
<evidence type="ECO:0000256" key="5">
    <source>
        <dbReference type="ARBA" id="ARBA00022617"/>
    </source>
</evidence>
<dbReference type="RefSeq" id="WP_354009407.1">
    <property type="nucleotide sequence ID" value="NZ_JBEWTA010000001.1"/>
</dbReference>
<dbReference type="PANTHER" id="PTHR30333">
    <property type="entry name" value="CYTOCHROME C-TYPE PROTEIN"/>
    <property type="match status" value="1"/>
</dbReference>
<evidence type="ECO:0000256" key="4">
    <source>
        <dbReference type="ARBA" id="ARBA00022475"/>
    </source>
</evidence>
<keyword evidence="3 12" id="KW-0813">Transport</keyword>
<dbReference type="Gene3D" id="1.10.3820.10">
    <property type="entry name" value="Di-heme elbow motif domain"/>
    <property type="match status" value="1"/>
</dbReference>
<keyword evidence="5 12" id="KW-0349">Heme</keyword>
<dbReference type="InterPro" id="IPR024717">
    <property type="entry name" value="NapC/NirT/NrfH"/>
</dbReference>
<dbReference type="InterPro" id="IPR038266">
    <property type="entry name" value="NapC/NirT_cytc_sf"/>
</dbReference>
<evidence type="ECO:0000256" key="11">
    <source>
        <dbReference type="ARBA" id="ARBA00023136"/>
    </source>
</evidence>
<evidence type="ECO:0000256" key="12">
    <source>
        <dbReference type="PIRNR" id="PIRNR000013"/>
    </source>
</evidence>
<comment type="similarity">
    <text evidence="2">Belongs to the NapC/NirT/NrfH family.</text>
</comment>
<keyword evidence="8 12" id="KW-0249">Electron transport</keyword>
<keyword evidence="4" id="KW-1003">Cell membrane</keyword>
<evidence type="ECO:0000256" key="6">
    <source>
        <dbReference type="ARBA" id="ARBA00022692"/>
    </source>
</evidence>
<evidence type="ECO:0000256" key="9">
    <source>
        <dbReference type="ARBA" id="ARBA00022989"/>
    </source>
</evidence>
<reference evidence="15 16" key="1">
    <citation type="submission" date="2024-06" db="EMBL/GenBank/DDBJ databases">
        <title>Genomic Encyclopedia of Type Strains, Phase V (KMG-V): Genome sequencing to study the core and pangenomes of soil and plant-associated prokaryotes.</title>
        <authorList>
            <person name="Whitman W."/>
        </authorList>
    </citation>
    <scope>NUCLEOTIDE SEQUENCE [LARGE SCALE GENOMIC DNA]</scope>
    <source>
        <strain evidence="15 16">NE40</strain>
    </source>
</reference>